<organism evidence="1 2">
    <name type="scientific">Draconibacterium sediminis</name>
    <dbReference type="NCBI Taxonomy" id="1544798"/>
    <lineage>
        <taxon>Bacteria</taxon>
        <taxon>Pseudomonadati</taxon>
        <taxon>Bacteroidota</taxon>
        <taxon>Bacteroidia</taxon>
        <taxon>Marinilabiliales</taxon>
        <taxon>Prolixibacteraceae</taxon>
        <taxon>Draconibacterium</taxon>
    </lineage>
</organism>
<dbReference type="PROSITE" id="PS51257">
    <property type="entry name" value="PROKAR_LIPOPROTEIN"/>
    <property type="match status" value="1"/>
</dbReference>
<gene>
    <name evidence="1" type="ORF">LH29_17920</name>
</gene>
<dbReference type="RefSeq" id="WP_045032144.1">
    <property type="nucleotide sequence ID" value="NZ_JRHC01000005.1"/>
</dbReference>
<accession>A0A0D8J7F1</accession>
<sequence length="89" mass="10182">MKTIQQIIAGALFILFTACSGVPITIKSPENNSTYNVEYLFEYDGCKVYRFYDQGEYVYFTNCKGDVTSFAGDSTKTRIENHVRIIDEE</sequence>
<dbReference type="InterPro" id="IPR032618">
    <property type="entry name" value="DUF4884"/>
</dbReference>
<evidence type="ECO:0000313" key="1">
    <source>
        <dbReference type="EMBL" id="KJF42446.1"/>
    </source>
</evidence>
<evidence type="ECO:0000313" key="2">
    <source>
        <dbReference type="Proteomes" id="UP000032544"/>
    </source>
</evidence>
<protein>
    <recommendedName>
        <fullName evidence="3">DUF4884 domain-containing protein</fullName>
    </recommendedName>
</protein>
<reference evidence="1 2" key="1">
    <citation type="submission" date="2014-09" db="EMBL/GenBank/DDBJ databases">
        <title>Draft Genome Sequence of Draconibacterium sp. JN14CK-3.</title>
        <authorList>
            <person name="Dong C."/>
            <person name="Lai Q."/>
            <person name="Shao Z."/>
        </authorList>
    </citation>
    <scope>NUCLEOTIDE SEQUENCE [LARGE SCALE GENOMIC DNA]</scope>
    <source>
        <strain evidence="1 2">JN14CK-3</strain>
    </source>
</reference>
<dbReference type="EMBL" id="JRHC01000005">
    <property type="protein sequence ID" value="KJF42446.1"/>
    <property type="molecule type" value="Genomic_DNA"/>
</dbReference>
<proteinExistence type="predicted"/>
<dbReference type="STRING" id="1544798.LH29_17920"/>
<name>A0A0D8J7F1_9BACT</name>
<dbReference type="Proteomes" id="UP000032544">
    <property type="component" value="Unassembled WGS sequence"/>
</dbReference>
<dbReference type="Pfam" id="PF16225">
    <property type="entry name" value="DUF4884"/>
    <property type="match status" value="1"/>
</dbReference>
<dbReference type="AlphaFoldDB" id="A0A0D8J7F1"/>
<dbReference type="OrthoDB" id="680575at2"/>
<keyword evidence="2" id="KW-1185">Reference proteome</keyword>
<evidence type="ECO:0008006" key="3">
    <source>
        <dbReference type="Google" id="ProtNLM"/>
    </source>
</evidence>
<comment type="caution">
    <text evidence="1">The sequence shown here is derived from an EMBL/GenBank/DDBJ whole genome shotgun (WGS) entry which is preliminary data.</text>
</comment>